<dbReference type="Pfam" id="PF00254">
    <property type="entry name" value="FKBP_C"/>
    <property type="match status" value="1"/>
</dbReference>
<evidence type="ECO:0000313" key="8">
    <source>
        <dbReference type="Proteomes" id="UP001190700"/>
    </source>
</evidence>
<dbReference type="PANTHER" id="PTHR43811:SF17">
    <property type="entry name" value="PEPTIDYL-PROLYL CIS-TRANS ISOMERASE FKBP16-3, CHLOROPLASTIC"/>
    <property type="match status" value="1"/>
</dbReference>
<keyword evidence="8" id="KW-1185">Reference proteome</keyword>
<dbReference type="GO" id="GO:0003755">
    <property type="term" value="F:peptidyl-prolyl cis-trans isomerase activity"/>
    <property type="evidence" value="ECO:0007669"/>
    <property type="project" value="UniProtKB-KW"/>
</dbReference>
<name>A0AAE0GM51_9CHLO</name>
<dbReference type="EMBL" id="LGRX02004396">
    <property type="protein sequence ID" value="KAK3280433.1"/>
    <property type="molecule type" value="Genomic_DNA"/>
</dbReference>
<keyword evidence="3 5" id="KW-0697">Rotamase</keyword>
<dbReference type="EC" id="5.2.1.8" evidence="2 5"/>
<keyword evidence="4 5" id="KW-0413">Isomerase</keyword>
<comment type="caution">
    <text evidence="7">The sequence shown here is derived from an EMBL/GenBank/DDBJ whole genome shotgun (WGS) entry which is preliminary data.</text>
</comment>
<dbReference type="PANTHER" id="PTHR43811">
    <property type="entry name" value="FKBP-TYPE PEPTIDYL-PROLYL CIS-TRANS ISOMERASE FKPA"/>
    <property type="match status" value="1"/>
</dbReference>
<dbReference type="InterPro" id="IPR001179">
    <property type="entry name" value="PPIase_FKBP_dom"/>
</dbReference>
<dbReference type="AlphaFoldDB" id="A0AAE0GM51"/>
<evidence type="ECO:0000256" key="3">
    <source>
        <dbReference type="ARBA" id="ARBA00023110"/>
    </source>
</evidence>
<evidence type="ECO:0000256" key="5">
    <source>
        <dbReference type="PROSITE-ProRule" id="PRU00277"/>
    </source>
</evidence>
<feature type="domain" description="PPIase FKBP-type" evidence="6">
    <location>
        <begin position="127"/>
        <end position="232"/>
    </location>
</feature>
<comment type="catalytic activity">
    <reaction evidence="1 5">
        <text>[protein]-peptidylproline (omega=180) = [protein]-peptidylproline (omega=0)</text>
        <dbReference type="Rhea" id="RHEA:16237"/>
        <dbReference type="Rhea" id="RHEA-COMP:10747"/>
        <dbReference type="Rhea" id="RHEA-COMP:10748"/>
        <dbReference type="ChEBI" id="CHEBI:83833"/>
        <dbReference type="ChEBI" id="CHEBI:83834"/>
        <dbReference type="EC" id="5.2.1.8"/>
    </reaction>
</comment>
<dbReference type="InterPro" id="IPR046357">
    <property type="entry name" value="PPIase_dom_sf"/>
</dbReference>
<sequence length="252" mass="26584">MITTARSVVGLYQKAPRGGSERRNLQAAVSAPCAPRGAQRSLRIACTADADADSKLSFSRREVMQAASVSSLISSLSVSALPALANTTAFCDDACFKALESVPMVTTSSGLQYKDIVVGTGPEVVAGYQLVVDYVGLVKFGKESGRGEGLAEFDSTLSRGMPADIRVTGDPETANVIPGLDEGLSTMNVGGIRRLYVPGSLAFPKGLAAAPGRPRVQANSSVIFDVKVLYIPGLEEEEEEEYDLADLVFEED</sequence>
<evidence type="ECO:0000313" key="7">
    <source>
        <dbReference type="EMBL" id="KAK3280433.1"/>
    </source>
</evidence>
<dbReference type="Proteomes" id="UP001190700">
    <property type="component" value="Unassembled WGS sequence"/>
</dbReference>
<dbReference type="Gene3D" id="3.10.50.40">
    <property type="match status" value="1"/>
</dbReference>
<organism evidence="7 8">
    <name type="scientific">Cymbomonas tetramitiformis</name>
    <dbReference type="NCBI Taxonomy" id="36881"/>
    <lineage>
        <taxon>Eukaryota</taxon>
        <taxon>Viridiplantae</taxon>
        <taxon>Chlorophyta</taxon>
        <taxon>Pyramimonadophyceae</taxon>
        <taxon>Pyramimonadales</taxon>
        <taxon>Pyramimonadaceae</taxon>
        <taxon>Cymbomonas</taxon>
    </lineage>
</organism>
<reference evidence="7 8" key="1">
    <citation type="journal article" date="2015" name="Genome Biol. Evol.">
        <title>Comparative Genomics of a Bacterivorous Green Alga Reveals Evolutionary Causalities and Consequences of Phago-Mixotrophic Mode of Nutrition.</title>
        <authorList>
            <person name="Burns J.A."/>
            <person name="Paasch A."/>
            <person name="Narechania A."/>
            <person name="Kim E."/>
        </authorList>
    </citation>
    <scope>NUCLEOTIDE SEQUENCE [LARGE SCALE GENOMIC DNA]</scope>
    <source>
        <strain evidence="7 8">PLY_AMNH</strain>
    </source>
</reference>
<protein>
    <recommendedName>
        <fullName evidence="2 5">peptidylprolyl isomerase</fullName>
        <ecNumber evidence="2 5">5.2.1.8</ecNumber>
    </recommendedName>
</protein>
<evidence type="ECO:0000259" key="6">
    <source>
        <dbReference type="PROSITE" id="PS50059"/>
    </source>
</evidence>
<evidence type="ECO:0000256" key="2">
    <source>
        <dbReference type="ARBA" id="ARBA00013194"/>
    </source>
</evidence>
<accession>A0AAE0GM51</accession>
<evidence type="ECO:0000256" key="4">
    <source>
        <dbReference type="ARBA" id="ARBA00023235"/>
    </source>
</evidence>
<evidence type="ECO:0000256" key="1">
    <source>
        <dbReference type="ARBA" id="ARBA00000971"/>
    </source>
</evidence>
<dbReference type="PROSITE" id="PS50059">
    <property type="entry name" value="FKBP_PPIASE"/>
    <property type="match status" value="1"/>
</dbReference>
<dbReference type="SUPFAM" id="SSF54534">
    <property type="entry name" value="FKBP-like"/>
    <property type="match status" value="1"/>
</dbReference>
<gene>
    <name evidence="7" type="ORF">CYMTET_11730</name>
</gene>
<proteinExistence type="predicted"/>